<proteinExistence type="predicted"/>
<dbReference type="AlphaFoldDB" id="A0A6C0I777"/>
<protein>
    <submittedName>
        <fullName evidence="1">Uncharacterized protein</fullName>
    </submittedName>
</protein>
<dbReference type="EMBL" id="MN740107">
    <property type="protein sequence ID" value="QHT88003.1"/>
    <property type="molecule type" value="Genomic_DNA"/>
</dbReference>
<evidence type="ECO:0000313" key="1">
    <source>
        <dbReference type="EMBL" id="QHT88003.1"/>
    </source>
</evidence>
<sequence>MSGYNYYSLKKCRCYQYQTINKKLIQTSSGGAVIPDLVNYKVFSTIIRTATAQRNDSFTQANRPTNVYRSWAGAPAGYGQPIRNQFN</sequence>
<name>A0A6C0I777_9ZZZZ</name>
<organism evidence="1">
    <name type="scientific">viral metagenome</name>
    <dbReference type="NCBI Taxonomy" id="1070528"/>
    <lineage>
        <taxon>unclassified sequences</taxon>
        <taxon>metagenomes</taxon>
        <taxon>organismal metagenomes</taxon>
    </lineage>
</organism>
<accession>A0A6C0I777</accession>
<reference evidence="1" key="1">
    <citation type="journal article" date="2020" name="Nature">
        <title>Giant virus diversity and host interactions through global metagenomics.</title>
        <authorList>
            <person name="Schulz F."/>
            <person name="Roux S."/>
            <person name="Paez-Espino D."/>
            <person name="Jungbluth S."/>
            <person name="Walsh D.A."/>
            <person name="Denef V.J."/>
            <person name="McMahon K.D."/>
            <person name="Konstantinidis K.T."/>
            <person name="Eloe-Fadrosh E.A."/>
            <person name="Kyrpides N.C."/>
            <person name="Woyke T."/>
        </authorList>
    </citation>
    <scope>NUCLEOTIDE SEQUENCE</scope>
    <source>
        <strain evidence="1">GVMAG-M-3300023184-191</strain>
    </source>
</reference>